<dbReference type="PANTHER" id="PTHR30153:SF2">
    <property type="entry name" value="REPLICATIVE DNA HELICASE"/>
    <property type="match status" value="1"/>
</dbReference>
<sequence length="417" mass="47111">MAYDNEYRLVSKVIADRNIIPVIERGIKDDWIVDDDLRRVWKFVREHYSNYREVPTVVAVTDNFPNFKVLNVEDTIDYLVDNMVAYRRRTITRNGIEQVVHKVDVNDHEAALIEMSKTVALVNEQGIQGTTHVDVTQDPDSFWEEYQNVQNNKLVGVSTGFEKIDEATAGLQGGQLVTVIAPPKTGKSQICLQMASNVHDAGKVIMFQSFEMNNHEQTQRYMSMSAHISNARLRRGKLQAAEEDRLLARIDDLKHEEAFHLVDAVNGLTVSALMAKAEQLNPEIIFVDGVYLMLDEVTGEANTPQALTNITRALKRMAQRLDKPVVISTQTLLWKMKGGKVSADSIGYSSSFFQDSDVILGLEPVEEDDEIRLLKVVQARNCPPTETSITWKWDTGCFHDESKQLACKFCTPYGASR</sequence>
<proteinExistence type="predicted"/>
<name>A0A6J5KMM3_9CAUD</name>
<keyword evidence="2" id="KW-0547">Nucleotide-binding</keyword>
<dbReference type="GO" id="GO:0003678">
    <property type="term" value="F:DNA helicase activity"/>
    <property type="evidence" value="ECO:0007669"/>
    <property type="project" value="InterPro"/>
</dbReference>
<evidence type="ECO:0000313" key="2">
    <source>
        <dbReference type="EMBL" id="CAB4123548.1"/>
    </source>
</evidence>
<feature type="domain" description="SF4 helicase" evidence="1">
    <location>
        <begin position="150"/>
        <end position="405"/>
    </location>
</feature>
<dbReference type="SUPFAM" id="SSF52540">
    <property type="entry name" value="P-loop containing nucleoside triphosphate hydrolases"/>
    <property type="match status" value="1"/>
</dbReference>
<dbReference type="InterPro" id="IPR007694">
    <property type="entry name" value="DNA_helicase_DnaB-like_C"/>
</dbReference>
<protein>
    <submittedName>
        <fullName evidence="2">Replicative DNA helicase</fullName>
    </submittedName>
</protein>
<keyword evidence="2" id="KW-0378">Hydrolase</keyword>
<dbReference type="Gene3D" id="3.40.50.300">
    <property type="entry name" value="P-loop containing nucleotide triphosphate hydrolases"/>
    <property type="match status" value="1"/>
</dbReference>
<dbReference type="InterPro" id="IPR027417">
    <property type="entry name" value="P-loop_NTPase"/>
</dbReference>
<organism evidence="2">
    <name type="scientific">uncultured Caudovirales phage</name>
    <dbReference type="NCBI Taxonomy" id="2100421"/>
    <lineage>
        <taxon>Viruses</taxon>
        <taxon>Duplodnaviria</taxon>
        <taxon>Heunggongvirae</taxon>
        <taxon>Uroviricota</taxon>
        <taxon>Caudoviricetes</taxon>
        <taxon>Peduoviridae</taxon>
        <taxon>Maltschvirus</taxon>
        <taxon>Maltschvirus maltsch</taxon>
    </lineage>
</organism>
<keyword evidence="2" id="KW-0347">Helicase</keyword>
<dbReference type="GO" id="GO:0005524">
    <property type="term" value="F:ATP binding"/>
    <property type="evidence" value="ECO:0007669"/>
    <property type="project" value="InterPro"/>
</dbReference>
<accession>A0A6J5KMM3</accession>
<evidence type="ECO:0000259" key="1">
    <source>
        <dbReference type="PROSITE" id="PS51199"/>
    </source>
</evidence>
<gene>
    <name evidence="2" type="ORF">UFOVP46_41</name>
</gene>
<dbReference type="EMBL" id="LR796174">
    <property type="protein sequence ID" value="CAB4123548.1"/>
    <property type="molecule type" value="Genomic_DNA"/>
</dbReference>
<dbReference type="GO" id="GO:0006260">
    <property type="term" value="P:DNA replication"/>
    <property type="evidence" value="ECO:0007669"/>
    <property type="project" value="InterPro"/>
</dbReference>
<dbReference type="Pfam" id="PF03796">
    <property type="entry name" value="DnaB_C"/>
    <property type="match status" value="1"/>
</dbReference>
<dbReference type="PANTHER" id="PTHR30153">
    <property type="entry name" value="REPLICATIVE DNA HELICASE DNAB"/>
    <property type="match status" value="1"/>
</dbReference>
<keyword evidence="2" id="KW-0067">ATP-binding</keyword>
<reference evidence="2" key="1">
    <citation type="submission" date="2020-04" db="EMBL/GenBank/DDBJ databases">
        <authorList>
            <person name="Chiriac C."/>
            <person name="Salcher M."/>
            <person name="Ghai R."/>
            <person name="Kavagutti S V."/>
        </authorList>
    </citation>
    <scope>NUCLEOTIDE SEQUENCE</scope>
</reference>
<dbReference type="PROSITE" id="PS51199">
    <property type="entry name" value="SF4_HELICASE"/>
    <property type="match status" value="1"/>
</dbReference>